<reference evidence="1" key="2">
    <citation type="submission" date="2025-09" db="UniProtKB">
        <authorList>
            <consortium name="Ensembl"/>
        </authorList>
    </citation>
    <scope>IDENTIFICATION</scope>
</reference>
<reference evidence="1" key="1">
    <citation type="submission" date="2025-08" db="UniProtKB">
        <authorList>
            <consortium name="Ensembl"/>
        </authorList>
    </citation>
    <scope>IDENTIFICATION</scope>
</reference>
<protein>
    <submittedName>
        <fullName evidence="1">Uncharacterized protein</fullName>
    </submittedName>
</protein>
<name>A0A8C6MKT8_NOTFU</name>
<sequence length="100" mass="10605">LYGACRGGVGLLHGAFVDVLDGEATPQHLNKHLPELSGREVVEERVENRAQVEEGVGHELEGCVAPEVGKSPVGFGNSGLHEAMNLVGKPANHQRSNDET</sequence>
<organism evidence="1 2">
    <name type="scientific">Nothobranchius furzeri</name>
    <name type="common">Turquoise killifish</name>
    <dbReference type="NCBI Taxonomy" id="105023"/>
    <lineage>
        <taxon>Eukaryota</taxon>
        <taxon>Metazoa</taxon>
        <taxon>Chordata</taxon>
        <taxon>Craniata</taxon>
        <taxon>Vertebrata</taxon>
        <taxon>Euteleostomi</taxon>
        <taxon>Actinopterygii</taxon>
        <taxon>Neopterygii</taxon>
        <taxon>Teleostei</taxon>
        <taxon>Neoteleostei</taxon>
        <taxon>Acanthomorphata</taxon>
        <taxon>Ovalentaria</taxon>
        <taxon>Atherinomorphae</taxon>
        <taxon>Cyprinodontiformes</taxon>
        <taxon>Nothobranchiidae</taxon>
        <taxon>Nothobranchius</taxon>
    </lineage>
</organism>
<evidence type="ECO:0000313" key="2">
    <source>
        <dbReference type="Proteomes" id="UP000694548"/>
    </source>
</evidence>
<proteinExistence type="predicted"/>
<dbReference type="GeneTree" id="ENSGT00910000148192"/>
<dbReference type="AlphaFoldDB" id="A0A8C6MKT8"/>
<dbReference type="Proteomes" id="UP000694548">
    <property type="component" value="Unassembled WGS sequence"/>
</dbReference>
<keyword evidence="2" id="KW-1185">Reference proteome</keyword>
<dbReference type="Ensembl" id="ENSNFUT00015036096.1">
    <property type="protein sequence ID" value="ENSNFUP00015034549.1"/>
    <property type="gene ID" value="ENSNFUG00015016818.1"/>
</dbReference>
<evidence type="ECO:0000313" key="1">
    <source>
        <dbReference type="Ensembl" id="ENSNFUP00015034549.1"/>
    </source>
</evidence>
<accession>A0A8C6MKT8</accession>